<accession>A0AAC9JUK0</accession>
<sequence length="101" mass="10186">MIKESLLPAVAAALLGMAVSACTPSPATDSAALAPGPCRPEATSGLVGKPKPADDEAKQITGATAVRQIAPGQPVTMDYAPARVTVETDPRTGRVVRAFCG</sequence>
<evidence type="ECO:0000313" key="4">
    <source>
        <dbReference type="Proteomes" id="UP000182703"/>
    </source>
</evidence>
<dbReference type="Gene3D" id="3.30.10.10">
    <property type="entry name" value="Trypsin Inhibitor V, subunit A"/>
    <property type="match status" value="1"/>
</dbReference>
<organism evidence="3 4">
    <name type="scientific">Chelatococcus daeguensis</name>
    <dbReference type="NCBI Taxonomy" id="444444"/>
    <lineage>
        <taxon>Bacteria</taxon>
        <taxon>Pseudomonadati</taxon>
        <taxon>Pseudomonadota</taxon>
        <taxon>Alphaproteobacteria</taxon>
        <taxon>Hyphomicrobiales</taxon>
        <taxon>Chelatococcaceae</taxon>
        <taxon>Chelatococcus</taxon>
    </lineage>
</organism>
<evidence type="ECO:0000313" key="3">
    <source>
        <dbReference type="EMBL" id="APF38936.1"/>
    </source>
</evidence>
<evidence type="ECO:0008006" key="5">
    <source>
        <dbReference type="Google" id="ProtNLM"/>
    </source>
</evidence>
<evidence type="ECO:0000256" key="2">
    <source>
        <dbReference type="SAM" id="SignalP"/>
    </source>
</evidence>
<proteinExistence type="predicted"/>
<dbReference type="Proteomes" id="UP000182703">
    <property type="component" value="Chromosome"/>
</dbReference>
<name>A0AAC9JUK0_9HYPH</name>
<dbReference type="PROSITE" id="PS51257">
    <property type="entry name" value="PROKAR_LIPOPROTEIN"/>
    <property type="match status" value="1"/>
</dbReference>
<feature type="chain" id="PRO_5042037205" description="Peptidase inhibitor I78 family protein" evidence="2">
    <location>
        <begin position="28"/>
        <end position="101"/>
    </location>
</feature>
<dbReference type="KEGG" id="cdq:BOQ54_06845"/>
<dbReference type="EMBL" id="CP018095">
    <property type="protein sequence ID" value="APF38936.1"/>
    <property type="molecule type" value="Genomic_DNA"/>
</dbReference>
<dbReference type="Pfam" id="PF11720">
    <property type="entry name" value="Inhibitor_I78"/>
    <property type="match status" value="1"/>
</dbReference>
<gene>
    <name evidence="3" type="ORF">BOQ54_06845</name>
</gene>
<feature type="region of interest" description="Disordered" evidence="1">
    <location>
        <begin position="24"/>
        <end position="55"/>
    </location>
</feature>
<evidence type="ECO:0000256" key="1">
    <source>
        <dbReference type="SAM" id="MobiDB-lite"/>
    </source>
</evidence>
<reference evidence="3 4" key="1">
    <citation type="submission" date="2016-11" db="EMBL/GenBank/DDBJ databases">
        <title>Complete genome sequence of the aerobically denitrifying bacterium Chelatococcus daeguensis TAD1.</title>
        <authorList>
            <person name="Yang Y."/>
            <person name="Huang S."/>
            <person name="Lin E."/>
        </authorList>
    </citation>
    <scope>NUCLEOTIDE SEQUENCE [LARGE SCALE GENOMIC DNA]</scope>
    <source>
        <strain evidence="3 4">TAD1</strain>
    </source>
</reference>
<feature type="signal peptide" evidence="2">
    <location>
        <begin position="1"/>
        <end position="27"/>
    </location>
</feature>
<dbReference type="InterPro" id="IPR021719">
    <property type="entry name" value="Prot_inh_I78"/>
</dbReference>
<dbReference type="AlphaFoldDB" id="A0AAC9JUK0"/>
<keyword evidence="2" id="KW-0732">Signal</keyword>
<protein>
    <recommendedName>
        <fullName evidence="5">Peptidase inhibitor I78 family protein</fullName>
    </recommendedName>
</protein>
<keyword evidence="4" id="KW-1185">Reference proteome</keyword>